<evidence type="ECO:0008006" key="5">
    <source>
        <dbReference type="Google" id="ProtNLM"/>
    </source>
</evidence>
<proteinExistence type="predicted"/>
<dbReference type="PANTHER" id="PTHR34605:SF6">
    <property type="entry name" value="TYR RECOMBINASE DOMAIN-CONTAINING PROTEIN"/>
    <property type="match status" value="1"/>
</dbReference>
<accession>A0ABN8MSN4</accession>
<gene>
    <name evidence="3" type="ORF">PLOB_00016435</name>
</gene>
<evidence type="ECO:0000256" key="2">
    <source>
        <dbReference type="SAM" id="SignalP"/>
    </source>
</evidence>
<dbReference type="InterPro" id="IPR052925">
    <property type="entry name" value="Phage_Integrase-like_Recomb"/>
</dbReference>
<sequence>MVSLVALGFCAFLRWSELRDLRACDLRFCATHMSVFLDRRKNDQFRQGSVVKVARLPSSSCPKLGAGYKLRQAALSYSRAREQFRQMISELGLDSNEFGLHSLRSGGASQAACRGVSGRVWRRHGGWRSIQAADGYVNESLENTLVVSRNLAL</sequence>
<keyword evidence="4" id="KW-1185">Reference proteome</keyword>
<dbReference type="Proteomes" id="UP001159405">
    <property type="component" value="Unassembled WGS sequence"/>
</dbReference>
<dbReference type="InterPro" id="IPR013762">
    <property type="entry name" value="Integrase-like_cat_sf"/>
</dbReference>
<protein>
    <recommendedName>
        <fullName evidence="5">Tyr recombinase domain-containing protein</fullName>
    </recommendedName>
</protein>
<dbReference type="SUPFAM" id="SSF56349">
    <property type="entry name" value="DNA breaking-rejoining enzymes"/>
    <property type="match status" value="1"/>
</dbReference>
<keyword evidence="1" id="KW-0233">DNA recombination</keyword>
<keyword evidence="2" id="KW-0732">Signal</keyword>
<dbReference type="Gene3D" id="1.10.443.10">
    <property type="entry name" value="Intergrase catalytic core"/>
    <property type="match status" value="1"/>
</dbReference>
<organism evidence="3 4">
    <name type="scientific">Porites lobata</name>
    <dbReference type="NCBI Taxonomy" id="104759"/>
    <lineage>
        <taxon>Eukaryota</taxon>
        <taxon>Metazoa</taxon>
        <taxon>Cnidaria</taxon>
        <taxon>Anthozoa</taxon>
        <taxon>Hexacorallia</taxon>
        <taxon>Scleractinia</taxon>
        <taxon>Fungiina</taxon>
        <taxon>Poritidae</taxon>
        <taxon>Porites</taxon>
    </lineage>
</organism>
<dbReference type="InterPro" id="IPR011010">
    <property type="entry name" value="DNA_brk_join_enz"/>
</dbReference>
<dbReference type="PANTHER" id="PTHR34605">
    <property type="entry name" value="PHAGE_INTEGRASE DOMAIN-CONTAINING PROTEIN"/>
    <property type="match status" value="1"/>
</dbReference>
<evidence type="ECO:0000256" key="1">
    <source>
        <dbReference type="ARBA" id="ARBA00023172"/>
    </source>
</evidence>
<comment type="caution">
    <text evidence="3">The sequence shown here is derived from an EMBL/GenBank/DDBJ whole genome shotgun (WGS) entry which is preliminary data.</text>
</comment>
<feature type="signal peptide" evidence="2">
    <location>
        <begin position="1"/>
        <end position="18"/>
    </location>
</feature>
<dbReference type="EMBL" id="CALNXK010000002">
    <property type="protein sequence ID" value="CAH3033151.1"/>
    <property type="molecule type" value="Genomic_DNA"/>
</dbReference>
<name>A0ABN8MSN4_9CNID</name>
<feature type="chain" id="PRO_5047082744" description="Tyr recombinase domain-containing protein" evidence="2">
    <location>
        <begin position="19"/>
        <end position="153"/>
    </location>
</feature>
<evidence type="ECO:0000313" key="4">
    <source>
        <dbReference type="Proteomes" id="UP001159405"/>
    </source>
</evidence>
<evidence type="ECO:0000313" key="3">
    <source>
        <dbReference type="EMBL" id="CAH3033151.1"/>
    </source>
</evidence>
<reference evidence="3 4" key="1">
    <citation type="submission" date="2022-05" db="EMBL/GenBank/DDBJ databases">
        <authorList>
            <consortium name="Genoscope - CEA"/>
            <person name="William W."/>
        </authorList>
    </citation>
    <scope>NUCLEOTIDE SEQUENCE [LARGE SCALE GENOMIC DNA]</scope>
</reference>